<evidence type="ECO:0000259" key="1">
    <source>
        <dbReference type="Pfam" id="PF00535"/>
    </source>
</evidence>
<dbReference type="Gene3D" id="3.90.550.10">
    <property type="entry name" value="Spore Coat Polysaccharide Biosynthesis Protein SpsA, Chain A"/>
    <property type="match status" value="1"/>
</dbReference>
<evidence type="ECO:0000313" key="2">
    <source>
        <dbReference type="EMBL" id="SVE12932.1"/>
    </source>
</evidence>
<accession>A0A383AYZ8</accession>
<dbReference type="SUPFAM" id="SSF53448">
    <property type="entry name" value="Nucleotide-diphospho-sugar transferases"/>
    <property type="match status" value="1"/>
</dbReference>
<protein>
    <recommendedName>
        <fullName evidence="1">Glycosyltransferase 2-like domain-containing protein</fullName>
    </recommendedName>
</protein>
<dbReference type="AlphaFoldDB" id="A0A383AYZ8"/>
<dbReference type="InterPro" id="IPR001173">
    <property type="entry name" value="Glyco_trans_2-like"/>
</dbReference>
<organism evidence="2">
    <name type="scientific">marine metagenome</name>
    <dbReference type="NCBI Taxonomy" id="408172"/>
    <lineage>
        <taxon>unclassified sequences</taxon>
        <taxon>metagenomes</taxon>
        <taxon>ecological metagenomes</taxon>
    </lineage>
</organism>
<feature type="non-terminal residue" evidence="2">
    <location>
        <position position="97"/>
    </location>
</feature>
<sequence length="97" mass="10826">MNSKKISIITVCYNAENTIGKTIDSVNNQTFQNIEHIIIDGLSTDLTYKIAKNKKQFPGIILSEKDKSSQSAMNKALNYTTGDVILFLHADDFLSNK</sequence>
<name>A0A383AYZ8_9ZZZZ</name>
<dbReference type="GO" id="GO:0016758">
    <property type="term" value="F:hexosyltransferase activity"/>
    <property type="evidence" value="ECO:0007669"/>
    <property type="project" value="UniProtKB-ARBA"/>
</dbReference>
<reference evidence="2" key="1">
    <citation type="submission" date="2018-05" db="EMBL/GenBank/DDBJ databases">
        <authorList>
            <person name="Lanie J.A."/>
            <person name="Ng W.-L."/>
            <person name="Kazmierczak K.M."/>
            <person name="Andrzejewski T.M."/>
            <person name="Davidsen T.M."/>
            <person name="Wayne K.J."/>
            <person name="Tettelin H."/>
            <person name="Glass J.I."/>
            <person name="Rusch D."/>
            <person name="Podicherti R."/>
            <person name="Tsui H.-C.T."/>
            <person name="Winkler M.E."/>
        </authorList>
    </citation>
    <scope>NUCLEOTIDE SEQUENCE</scope>
</reference>
<dbReference type="InterPro" id="IPR029044">
    <property type="entry name" value="Nucleotide-diphossugar_trans"/>
</dbReference>
<dbReference type="Pfam" id="PF00535">
    <property type="entry name" value="Glycos_transf_2"/>
    <property type="match status" value="1"/>
</dbReference>
<gene>
    <name evidence="2" type="ORF">METZ01_LOCUS465786</name>
</gene>
<dbReference type="PANTHER" id="PTHR22916:SF3">
    <property type="entry name" value="UDP-GLCNAC:BETAGAL BETA-1,3-N-ACETYLGLUCOSAMINYLTRANSFERASE-LIKE PROTEIN 1"/>
    <property type="match status" value="1"/>
</dbReference>
<dbReference type="PANTHER" id="PTHR22916">
    <property type="entry name" value="GLYCOSYLTRANSFERASE"/>
    <property type="match status" value="1"/>
</dbReference>
<feature type="domain" description="Glycosyltransferase 2-like" evidence="1">
    <location>
        <begin position="7"/>
        <end position="95"/>
    </location>
</feature>
<proteinExistence type="predicted"/>
<dbReference type="EMBL" id="UINC01196079">
    <property type="protein sequence ID" value="SVE12932.1"/>
    <property type="molecule type" value="Genomic_DNA"/>
</dbReference>